<keyword evidence="3" id="KW-1185">Reference proteome</keyword>
<feature type="region of interest" description="Disordered" evidence="1">
    <location>
        <begin position="1"/>
        <end position="26"/>
    </location>
</feature>
<protein>
    <submittedName>
        <fullName evidence="2">12913_t:CDS:1</fullName>
    </submittedName>
</protein>
<evidence type="ECO:0000313" key="3">
    <source>
        <dbReference type="Proteomes" id="UP000789759"/>
    </source>
</evidence>
<name>A0A9N9PKP7_9GLOM</name>
<dbReference type="OrthoDB" id="2442928at2759"/>
<evidence type="ECO:0000313" key="2">
    <source>
        <dbReference type="EMBL" id="CAG8830702.1"/>
    </source>
</evidence>
<comment type="caution">
    <text evidence="2">The sequence shown here is derived from an EMBL/GenBank/DDBJ whole genome shotgun (WGS) entry which is preliminary data.</text>
</comment>
<evidence type="ECO:0000256" key="1">
    <source>
        <dbReference type="SAM" id="MobiDB-lite"/>
    </source>
</evidence>
<sequence>VMATTVSGTESSFGISGAGGRSSSKVNLIQDNTESKVITQVENEVSAELRKVHDVDIIELELPRIKAEGKK</sequence>
<dbReference type="AlphaFoldDB" id="A0A9N9PKP7"/>
<dbReference type="Proteomes" id="UP000789759">
    <property type="component" value="Unassembled WGS sequence"/>
</dbReference>
<reference evidence="2" key="1">
    <citation type="submission" date="2021-06" db="EMBL/GenBank/DDBJ databases">
        <authorList>
            <person name="Kallberg Y."/>
            <person name="Tangrot J."/>
            <person name="Rosling A."/>
        </authorList>
    </citation>
    <scope>NUCLEOTIDE SEQUENCE</scope>
    <source>
        <strain evidence="2">FL966</strain>
    </source>
</reference>
<feature type="non-terminal residue" evidence="2">
    <location>
        <position position="71"/>
    </location>
</feature>
<feature type="compositionally biased region" description="Polar residues" evidence="1">
    <location>
        <begin position="1"/>
        <end position="14"/>
    </location>
</feature>
<proteinExistence type="predicted"/>
<dbReference type="EMBL" id="CAJVQA010064593">
    <property type="protein sequence ID" value="CAG8830702.1"/>
    <property type="molecule type" value="Genomic_DNA"/>
</dbReference>
<gene>
    <name evidence="2" type="ORF">CPELLU_LOCUS20638</name>
</gene>
<feature type="non-terminal residue" evidence="2">
    <location>
        <position position="1"/>
    </location>
</feature>
<accession>A0A9N9PKP7</accession>
<organism evidence="2 3">
    <name type="scientific">Cetraspora pellucida</name>
    <dbReference type="NCBI Taxonomy" id="1433469"/>
    <lineage>
        <taxon>Eukaryota</taxon>
        <taxon>Fungi</taxon>
        <taxon>Fungi incertae sedis</taxon>
        <taxon>Mucoromycota</taxon>
        <taxon>Glomeromycotina</taxon>
        <taxon>Glomeromycetes</taxon>
        <taxon>Diversisporales</taxon>
        <taxon>Gigasporaceae</taxon>
        <taxon>Cetraspora</taxon>
    </lineage>
</organism>